<reference evidence="2 3" key="1">
    <citation type="submission" date="2014-04" db="EMBL/GenBank/DDBJ databases">
        <authorList>
            <consortium name="DOE Joint Genome Institute"/>
            <person name="Kuo A."/>
            <person name="Kohler A."/>
            <person name="Nagy L.G."/>
            <person name="Floudas D."/>
            <person name="Copeland A."/>
            <person name="Barry K.W."/>
            <person name="Cichocki N."/>
            <person name="Veneault-Fourrey C."/>
            <person name="LaButti K."/>
            <person name="Lindquist E.A."/>
            <person name="Lipzen A."/>
            <person name="Lundell T."/>
            <person name="Morin E."/>
            <person name="Murat C."/>
            <person name="Sun H."/>
            <person name="Tunlid A."/>
            <person name="Henrissat B."/>
            <person name="Grigoriev I.V."/>
            <person name="Hibbett D.S."/>
            <person name="Martin F."/>
            <person name="Nordberg H.P."/>
            <person name="Cantor M.N."/>
            <person name="Hua S.X."/>
        </authorList>
    </citation>
    <scope>NUCLEOTIDE SEQUENCE [LARGE SCALE GENOMIC DNA]</scope>
    <source>
        <strain evidence="2 3">LaAM-08-1</strain>
    </source>
</reference>
<dbReference type="HOGENOM" id="CLU_2606415_0_0_1"/>
<sequence>MSMSDFQTSIPMVTRVSDIPHAVDLPPAVEDDHLEVQSIHIPLPPTLPVGPFPVPSPTSSSSDLEKPVNPPKASALHAK</sequence>
<gene>
    <name evidence="2" type="ORF">K443DRAFT_5853</name>
</gene>
<feature type="region of interest" description="Disordered" evidence="1">
    <location>
        <begin position="41"/>
        <end position="79"/>
    </location>
</feature>
<organism evidence="2 3">
    <name type="scientific">Laccaria amethystina LaAM-08-1</name>
    <dbReference type="NCBI Taxonomy" id="1095629"/>
    <lineage>
        <taxon>Eukaryota</taxon>
        <taxon>Fungi</taxon>
        <taxon>Dikarya</taxon>
        <taxon>Basidiomycota</taxon>
        <taxon>Agaricomycotina</taxon>
        <taxon>Agaricomycetes</taxon>
        <taxon>Agaricomycetidae</taxon>
        <taxon>Agaricales</taxon>
        <taxon>Agaricineae</taxon>
        <taxon>Hydnangiaceae</taxon>
        <taxon>Laccaria</taxon>
    </lineage>
</organism>
<evidence type="ECO:0000256" key="1">
    <source>
        <dbReference type="SAM" id="MobiDB-lite"/>
    </source>
</evidence>
<dbReference type="AlphaFoldDB" id="A0A0C9WUG1"/>
<feature type="compositionally biased region" description="Pro residues" evidence="1">
    <location>
        <begin position="42"/>
        <end position="56"/>
    </location>
</feature>
<proteinExistence type="predicted"/>
<name>A0A0C9WUG1_9AGAR</name>
<accession>A0A0C9WUG1</accession>
<protein>
    <submittedName>
        <fullName evidence="2">Uncharacterized protein</fullName>
    </submittedName>
</protein>
<evidence type="ECO:0000313" key="3">
    <source>
        <dbReference type="Proteomes" id="UP000054477"/>
    </source>
</evidence>
<keyword evidence="3" id="KW-1185">Reference proteome</keyword>
<evidence type="ECO:0000313" key="2">
    <source>
        <dbReference type="EMBL" id="KIK02840.1"/>
    </source>
</evidence>
<reference evidence="3" key="2">
    <citation type="submission" date="2015-01" db="EMBL/GenBank/DDBJ databases">
        <title>Evolutionary Origins and Diversification of the Mycorrhizal Mutualists.</title>
        <authorList>
            <consortium name="DOE Joint Genome Institute"/>
            <consortium name="Mycorrhizal Genomics Consortium"/>
            <person name="Kohler A."/>
            <person name="Kuo A."/>
            <person name="Nagy L.G."/>
            <person name="Floudas D."/>
            <person name="Copeland A."/>
            <person name="Barry K.W."/>
            <person name="Cichocki N."/>
            <person name="Veneault-Fourrey C."/>
            <person name="LaButti K."/>
            <person name="Lindquist E.A."/>
            <person name="Lipzen A."/>
            <person name="Lundell T."/>
            <person name="Morin E."/>
            <person name="Murat C."/>
            <person name="Riley R."/>
            <person name="Ohm R."/>
            <person name="Sun H."/>
            <person name="Tunlid A."/>
            <person name="Henrissat B."/>
            <person name="Grigoriev I.V."/>
            <person name="Hibbett D.S."/>
            <person name="Martin F."/>
        </authorList>
    </citation>
    <scope>NUCLEOTIDE SEQUENCE [LARGE SCALE GENOMIC DNA]</scope>
    <source>
        <strain evidence="3">LaAM-08-1</strain>
    </source>
</reference>
<dbReference type="EMBL" id="KN838587">
    <property type="protein sequence ID" value="KIK02840.1"/>
    <property type="molecule type" value="Genomic_DNA"/>
</dbReference>
<dbReference type="Proteomes" id="UP000054477">
    <property type="component" value="Unassembled WGS sequence"/>
</dbReference>